<dbReference type="PANTHER" id="PTHR43591">
    <property type="entry name" value="METHYLTRANSFERASE"/>
    <property type="match status" value="1"/>
</dbReference>
<accession>A0A8H7C196</accession>
<evidence type="ECO:0000313" key="3">
    <source>
        <dbReference type="Proteomes" id="UP000629468"/>
    </source>
</evidence>
<dbReference type="EMBL" id="JABXXO010000015">
    <property type="protein sequence ID" value="KAF7760218.1"/>
    <property type="molecule type" value="Genomic_DNA"/>
</dbReference>
<evidence type="ECO:0000259" key="1">
    <source>
        <dbReference type="Pfam" id="PF13649"/>
    </source>
</evidence>
<dbReference type="Gene3D" id="3.40.50.150">
    <property type="entry name" value="Vaccinia Virus protein VP39"/>
    <property type="match status" value="1"/>
</dbReference>
<feature type="domain" description="Methyltransferase" evidence="1">
    <location>
        <begin position="62"/>
        <end position="156"/>
    </location>
</feature>
<evidence type="ECO:0000313" key="2">
    <source>
        <dbReference type="EMBL" id="KAF7760218.1"/>
    </source>
</evidence>
<dbReference type="InterPro" id="IPR041698">
    <property type="entry name" value="Methyltransf_25"/>
</dbReference>
<protein>
    <recommendedName>
        <fullName evidence="1">Methyltransferase domain-containing protein</fullName>
    </recommendedName>
</protein>
<reference evidence="2 3" key="1">
    <citation type="journal article" name="Sci. Rep.">
        <title>Telomere-to-telomere assembled and centromere annotated genomes of the two main subspecies of the button mushroom Agaricus bisporus reveal especially polymorphic chromosome ends.</title>
        <authorList>
            <person name="Sonnenberg A.S.M."/>
            <person name="Sedaghat-Telgerd N."/>
            <person name="Lavrijssen B."/>
            <person name="Ohm R.A."/>
            <person name="Hendrickx P.M."/>
            <person name="Scholtmeijer K."/>
            <person name="Baars J.J.P."/>
            <person name="van Peer A."/>
        </authorList>
    </citation>
    <scope>NUCLEOTIDE SEQUENCE [LARGE SCALE GENOMIC DNA]</scope>
    <source>
        <strain evidence="2 3">H119_p4</strain>
    </source>
</reference>
<dbReference type="CDD" id="cd02440">
    <property type="entry name" value="AdoMet_MTases"/>
    <property type="match status" value="1"/>
</dbReference>
<organism evidence="2 3">
    <name type="scientific">Agaricus bisporus var. burnettii</name>
    <dbReference type="NCBI Taxonomy" id="192524"/>
    <lineage>
        <taxon>Eukaryota</taxon>
        <taxon>Fungi</taxon>
        <taxon>Dikarya</taxon>
        <taxon>Basidiomycota</taxon>
        <taxon>Agaricomycotina</taxon>
        <taxon>Agaricomycetes</taxon>
        <taxon>Agaricomycetidae</taxon>
        <taxon>Agaricales</taxon>
        <taxon>Agaricineae</taxon>
        <taxon>Agaricaceae</taxon>
        <taxon>Agaricus</taxon>
    </lineage>
</organism>
<dbReference type="Pfam" id="PF13649">
    <property type="entry name" value="Methyltransf_25"/>
    <property type="match status" value="1"/>
</dbReference>
<dbReference type="SUPFAM" id="SSF53335">
    <property type="entry name" value="S-adenosyl-L-methionine-dependent methyltransferases"/>
    <property type="match status" value="1"/>
</dbReference>
<gene>
    <name evidence="2" type="ORF">Agabi119p4_10894</name>
</gene>
<name>A0A8H7C196_AGABI</name>
<dbReference type="AlphaFoldDB" id="A0A8H7C196"/>
<comment type="caution">
    <text evidence="2">The sequence shown here is derived from an EMBL/GenBank/DDBJ whole genome shotgun (WGS) entry which is preliminary data.</text>
</comment>
<proteinExistence type="predicted"/>
<dbReference type="InterPro" id="IPR029063">
    <property type="entry name" value="SAM-dependent_MTases_sf"/>
</dbReference>
<dbReference type="Proteomes" id="UP000629468">
    <property type="component" value="Unassembled WGS sequence"/>
</dbReference>
<sequence length="290" mass="32566">MIQAGIQHTVTRQYTQVKGTAYSLPHDAEEQRRLTLQSDVFLRATDNKVLHAPIKLNDDDRVLETATGTGIWLQDLARETHAKPQYTGVDIESAFFPKASTLPPNMRFETQSVTALPSEWTNHFSLVHQRLLIAALRRHEWGTALKEIYRVLKPGGWVQLLEMQGWTSGPALAKHTDLLFKFSDDVGIMYRDIAKRLPDFLEESGFANIHQDPRGTPLGAWAGTDGVDGKEVLMGVLEGLKTPILRKGGYGIIESETEYDALLKEISEELDNTPGSVAKWTMFWAQKPLE</sequence>